<protein>
    <submittedName>
        <fullName evidence="2">Uncharacterized protein</fullName>
    </submittedName>
</protein>
<feature type="compositionally biased region" description="Basic and acidic residues" evidence="1">
    <location>
        <begin position="1"/>
        <end position="18"/>
    </location>
</feature>
<evidence type="ECO:0000313" key="3">
    <source>
        <dbReference type="Proteomes" id="UP000255355"/>
    </source>
</evidence>
<gene>
    <name evidence="2" type="ORF">DFR68_106116</name>
</gene>
<name>A0A370H695_9NOCA</name>
<accession>A0A370H695</accession>
<dbReference type="Proteomes" id="UP000255355">
    <property type="component" value="Unassembled WGS sequence"/>
</dbReference>
<comment type="caution">
    <text evidence="2">The sequence shown here is derived from an EMBL/GenBank/DDBJ whole genome shotgun (WGS) entry which is preliminary data.</text>
</comment>
<reference evidence="2 3" key="1">
    <citation type="submission" date="2018-07" db="EMBL/GenBank/DDBJ databases">
        <title>Genomic Encyclopedia of Type Strains, Phase IV (KMG-IV): sequencing the most valuable type-strain genomes for metagenomic binning, comparative biology and taxonomic classification.</title>
        <authorList>
            <person name="Goeker M."/>
        </authorList>
    </citation>
    <scope>NUCLEOTIDE SEQUENCE [LARGE SCALE GENOMIC DNA]</scope>
    <source>
        <strain evidence="2 3">DSM 44952</strain>
    </source>
</reference>
<evidence type="ECO:0000256" key="1">
    <source>
        <dbReference type="SAM" id="MobiDB-lite"/>
    </source>
</evidence>
<keyword evidence="3" id="KW-1185">Reference proteome</keyword>
<evidence type="ECO:0000313" key="2">
    <source>
        <dbReference type="EMBL" id="RDI49681.1"/>
    </source>
</evidence>
<dbReference type="AlphaFoldDB" id="A0A370H695"/>
<sequence length="54" mass="5887">MGQTTRDNDRGHRYRCGERPAPTVGGAPAEQPPAAIASPARHRRDLPRPTSEQP</sequence>
<organism evidence="2 3">
    <name type="scientific">Nocardia mexicana</name>
    <dbReference type="NCBI Taxonomy" id="279262"/>
    <lineage>
        <taxon>Bacteria</taxon>
        <taxon>Bacillati</taxon>
        <taxon>Actinomycetota</taxon>
        <taxon>Actinomycetes</taxon>
        <taxon>Mycobacteriales</taxon>
        <taxon>Nocardiaceae</taxon>
        <taxon>Nocardia</taxon>
    </lineage>
</organism>
<dbReference type="RefSeq" id="WP_157123891.1">
    <property type="nucleotide sequence ID" value="NZ_QQAZ01000006.1"/>
</dbReference>
<feature type="region of interest" description="Disordered" evidence="1">
    <location>
        <begin position="1"/>
        <end position="54"/>
    </location>
</feature>
<proteinExistence type="predicted"/>
<dbReference type="EMBL" id="QQAZ01000006">
    <property type="protein sequence ID" value="RDI49681.1"/>
    <property type="molecule type" value="Genomic_DNA"/>
</dbReference>